<reference evidence="2" key="1">
    <citation type="submission" date="2016-10" db="EMBL/GenBank/DDBJ databases">
        <authorList>
            <person name="Varghese N."/>
            <person name="Submissions S."/>
        </authorList>
    </citation>
    <scope>NUCLEOTIDE SEQUENCE [LARGE SCALE GENOMIC DNA]</scope>
    <source>
        <strain evidence="2">DSM 18733</strain>
    </source>
</reference>
<dbReference type="OrthoDB" id="1235016at2"/>
<organism evidence="1 2">
    <name type="scientific">Olivibacter domesticus</name>
    <name type="common">Pseudosphingobacterium domesticum</name>
    <dbReference type="NCBI Taxonomy" id="407022"/>
    <lineage>
        <taxon>Bacteria</taxon>
        <taxon>Pseudomonadati</taxon>
        <taxon>Bacteroidota</taxon>
        <taxon>Sphingobacteriia</taxon>
        <taxon>Sphingobacteriales</taxon>
        <taxon>Sphingobacteriaceae</taxon>
        <taxon>Olivibacter</taxon>
    </lineage>
</organism>
<dbReference type="Proteomes" id="UP000199421">
    <property type="component" value="Unassembled WGS sequence"/>
</dbReference>
<gene>
    <name evidence="1" type="ORF">SAMN05661044_05529</name>
</gene>
<keyword evidence="2" id="KW-1185">Reference proteome</keyword>
<dbReference type="AlphaFoldDB" id="A0A1H7ZFE2"/>
<proteinExistence type="predicted"/>
<evidence type="ECO:0000313" key="2">
    <source>
        <dbReference type="Proteomes" id="UP000199421"/>
    </source>
</evidence>
<accession>A0A1H7ZFE2</accession>
<name>A0A1H7ZFE2_OLID1</name>
<evidence type="ECO:0000313" key="1">
    <source>
        <dbReference type="EMBL" id="SEM57015.1"/>
    </source>
</evidence>
<sequence length="227" mass="26473">MTLKSSLIFLFCITAQLVFLRDFNLFLQHIEEQRLKGDNAFNGIKIDGNHLIKLKEIRAIDDIGKLLCGRVVLRNFLQQKGANLLASSYPEIELIFLGTNSLDLEKEIDKMMDTEVEKRKKKGPIKEEEQKEIDDARKFLKDMFSLKDNRSDYAVAFQLNKEPEIFFRFTIYNGEDKVISNGHSSFMNIYQVHLLERPTEQCYIEIVMENENSVKKLKSKMEDIVLP</sequence>
<dbReference type="EMBL" id="FOAF01000016">
    <property type="protein sequence ID" value="SEM57015.1"/>
    <property type="molecule type" value="Genomic_DNA"/>
</dbReference>
<dbReference type="RefSeq" id="WP_093332905.1">
    <property type="nucleotide sequence ID" value="NZ_FOAF01000016.1"/>
</dbReference>
<protein>
    <submittedName>
        <fullName evidence="1">Uncharacterized protein</fullName>
    </submittedName>
</protein>
<dbReference type="STRING" id="407022.SAMN05661044_05529"/>